<gene>
    <name evidence="2" type="ORF">WJX74_008974</name>
</gene>
<dbReference type="PANTHER" id="PTHR31713">
    <property type="entry name" value="OS02G0177800 PROTEIN"/>
    <property type="match status" value="1"/>
</dbReference>
<dbReference type="Proteomes" id="UP001438707">
    <property type="component" value="Unassembled WGS sequence"/>
</dbReference>
<evidence type="ECO:0000313" key="2">
    <source>
        <dbReference type="EMBL" id="KAK9841626.1"/>
    </source>
</evidence>
<dbReference type="GO" id="GO:0005516">
    <property type="term" value="F:calmodulin binding"/>
    <property type="evidence" value="ECO:0007669"/>
    <property type="project" value="InterPro"/>
</dbReference>
<feature type="compositionally biased region" description="Polar residues" evidence="1">
    <location>
        <begin position="641"/>
        <end position="663"/>
    </location>
</feature>
<dbReference type="GO" id="GO:0043565">
    <property type="term" value="F:sequence-specific DNA binding"/>
    <property type="evidence" value="ECO:0007669"/>
    <property type="project" value="TreeGrafter"/>
</dbReference>
<feature type="region of interest" description="Disordered" evidence="1">
    <location>
        <begin position="693"/>
        <end position="757"/>
    </location>
</feature>
<dbReference type="PANTHER" id="PTHR31713:SF96">
    <property type="entry name" value="OS02G0562300 PROTEIN"/>
    <property type="match status" value="1"/>
</dbReference>
<protein>
    <submittedName>
        <fullName evidence="2">Uncharacterized protein</fullName>
    </submittedName>
</protein>
<organism evidence="2 3">
    <name type="scientific">Apatococcus lobatus</name>
    <dbReference type="NCBI Taxonomy" id="904363"/>
    <lineage>
        <taxon>Eukaryota</taxon>
        <taxon>Viridiplantae</taxon>
        <taxon>Chlorophyta</taxon>
        <taxon>core chlorophytes</taxon>
        <taxon>Trebouxiophyceae</taxon>
        <taxon>Chlorellales</taxon>
        <taxon>Chlorellaceae</taxon>
        <taxon>Apatococcus</taxon>
    </lineage>
</organism>
<comment type="caution">
    <text evidence="2">The sequence shown here is derived from an EMBL/GenBank/DDBJ whole genome shotgun (WGS) entry which is preliminary data.</text>
</comment>
<dbReference type="AlphaFoldDB" id="A0AAW1S7B0"/>
<dbReference type="GO" id="GO:0080142">
    <property type="term" value="P:regulation of salicylic acid biosynthetic process"/>
    <property type="evidence" value="ECO:0007669"/>
    <property type="project" value="TreeGrafter"/>
</dbReference>
<reference evidence="2 3" key="1">
    <citation type="journal article" date="2024" name="Nat. Commun.">
        <title>Phylogenomics reveals the evolutionary origins of lichenization in chlorophyte algae.</title>
        <authorList>
            <person name="Puginier C."/>
            <person name="Libourel C."/>
            <person name="Otte J."/>
            <person name="Skaloud P."/>
            <person name="Haon M."/>
            <person name="Grisel S."/>
            <person name="Petersen M."/>
            <person name="Berrin J.G."/>
            <person name="Delaux P.M."/>
            <person name="Dal Grande F."/>
            <person name="Keller J."/>
        </authorList>
    </citation>
    <scope>NUCLEOTIDE SEQUENCE [LARGE SCALE GENOMIC DNA]</scope>
    <source>
        <strain evidence="2 3">SAG 2145</strain>
    </source>
</reference>
<proteinExistence type="predicted"/>
<keyword evidence="3" id="KW-1185">Reference proteome</keyword>
<sequence>MALESLAPRPGTLSAELATVPSQALEEYARDRILHFAGENAFARRLYMGPETVLLAAKEALAELARPPRHEEITGVSYQLVFRHECLSLGCLDPRCDLCRQAPHRRCISNFAPKYLSGDNLKAKCGAPIRIEVIDQYTGETVPAEKLNDLHLEVCILEGKSYSELTAGAETDKELDDCTLLTNSQGKELLAPGRGSQYNAEKKVAIPLNNGKADLHMSVIGSSIALLSGQKPPFRLLVRAVRSSSHQKANHIRHAVSDAFVVATQRVKTAQKAEIPHIDEHVSKIEYVGVQTQAKLQDIKSAGASVGVYGLNVVHNCITTVGQFKDLVESTEKDVPLCETLKKVLNFTAKGWEVARAHALRAVATDNRMRIWLQDDKMQTGLLFRCNLGRVDLDVPVGLLRKKAMAAGHVTMEATLPAQQNSQERETVVRLQQAASDCWWRPGHPGWSIWPADSEQFIRSVLEAGNTILSPVQIVAPVPKTPHNKHTAPGEAGSGQMQSFDANPHQPPQPEGPYGMMGQMGPPGAVDMMGSSPPQMPASFGGGPLDGPHSLADSSQHSRPFPVPLLSHGNRSGSVALPPSPFDAARNTASPMMSQPGFSGSMGPMGGPGSYGSAANSLMPGFSMSQPLQQQRMLMPGGPQQPHQQLSGVPISATPSGLNPQNMTQGEMEQLLHLLGSNEDNSLPKLLTRLSSLIKPRPSGPGNPGTVGGSMGMQMPPSQNTSLPPPSHANPMGMPPSNALGPPNPLPEQGGPDEGRMIMKLSGKVSGILDDLTEAMTMLQDIVPHAESLQDPNLQQKLLAAQGSLQQAAAASVPSQLEPPSPHEGPSQASHSTLEAQLGPNEAVVLPQGFHALLGSHVGFSGVGKSPRFRTYQKTGLWTSRLNLLDWSIFRAGTAM</sequence>
<feature type="region of interest" description="Disordered" evidence="1">
    <location>
        <begin position="805"/>
        <end position="834"/>
    </location>
</feature>
<evidence type="ECO:0000256" key="1">
    <source>
        <dbReference type="SAM" id="MobiDB-lite"/>
    </source>
</evidence>
<evidence type="ECO:0000313" key="3">
    <source>
        <dbReference type="Proteomes" id="UP001438707"/>
    </source>
</evidence>
<dbReference type="InterPro" id="IPR012416">
    <property type="entry name" value="CBP60"/>
</dbReference>
<feature type="region of interest" description="Disordered" evidence="1">
    <location>
        <begin position="481"/>
        <end position="663"/>
    </location>
</feature>
<name>A0AAW1S7B0_9CHLO</name>
<dbReference type="EMBL" id="JALJOS010000003">
    <property type="protein sequence ID" value="KAK9841626.1"/>
    <property type="molecule type" value="Genomic_DNA"/>
</dbReference>
<feature type="compositionally biased region" description="Low complexity" evidence="1">
    <location>
        <begin position="512"/>
        <end position="524"/>
    </location>
</feature>
<feature type="compositionally biased region" description="Low complexity" evidence="1">
    <location>
        <begin position="590"/>
        <end position="602"/>
    </location>
</feature>
<accession>A0AAW1S7B0</accession>
<feature type="compositionally biased region" description="Gly residues" evidence="1">
    <location>
        <begin position="702"/>
        <end position="711"/>
    </location>
</feature>
<dbReference type="GO" id="GO:0003700">
    <property type="term" value="F:DNA-binding transcription factor activity"/>
    <property type="evidence" value="ECO:0007669"/>
    <property type="project" value="TreeGrafter"/>
</dbReference>
<dbReference type="GO" id="GO:0005634">
    <property type="term" value="C:nucleus"/>
    <property type="evidence" value="ECO:0007669"/>
    <property type="project" value="TreeGrafter"/>
</dbReference>
<feature type="compositionally biased region" description="Polar residues" evidence="1">
    <location>
        <begin position="623"/>
        <end position="632"/>
    </location>
</feature>